<keyword evidence="2" id="KW-0479">Metal-binding</keyword>
<comment type="cofactor">
    <cofactor evidence="1">
        <name>Mg(2+)</name>
        <dbReference type="ChEBI" id="CHEBI:18420"/>
    </cofactor>
</comment>
<evidence type="ECO:0000256" key="3">
    <source>
        <dbReference type="ARBA" id="ARBA00022842"/>
    </source>
</evidence>
<evidence type="ECO:0000256" key="1">
    <source>
        <dbReference type="ARBA" id="ARBA00001946"/>
    </source>
</evidence>
<dbReference type="InterPro" id="IPR054255">
    <property type="entry name" value="DUF6986"/>
</dbReference>
<dbReference type="PANTHER" id="PTHR32308:SF10">
    <property type="entry name" value="CITRATE LYASE SUBUNIT BETA"/>
    <property type="match status" value="1"/>
</dbReference>
<evidence type="ECO:0000256" key="2">
    <source>
        <dbReference type="ARBA" id="ARBA00022723"/>
    </source>
</evidence>
<dbReference type="Gene3D" id="3.20.20.60">
    <property type="entry name" value="Phosphoenolpyruvate-binding domains"/>
    <property type="match status" value="1"/>
</dbReference>
<accession>A0ABW4P685</accession>
<organism evidence="4 5">
    <name type="scientific">Rhodococcus gannanensis</name>
    <dbReference type="NCBI Taxonomy" id="1960308"/>
    <lineage>
        <taxon>Bacteria</taxon>
        <taxon>Bacillati</taxon>
        <taxon>Actinomycetota</taxon>
        <taxon>Actinomycetes</taxon>
        <taxon>Mycobacteriales</taxon>
        <taxon>Nocardiaceae</taxon>
        <taxon>Rhodococcus</taxon>
    </lineage>
</organism>
<evidence type="ECO:0000313" key="4">
    <source>
        <dbReference type="EMBL" id="MFD1813199.1"/>
    </source>
</evidence>
<name>A0ABW4P685_9NOCA</name>
<dbReference type="InterPro" id="IPR015813">
    <property type="entry name" value="Pyrv/PenolPyrv_kinase-like_dom"/>
</dbReference>
<dbReference type="PANTHER" id="PTHR32308">
    <property type="entry name" value="LYASE BETA SUBUNIT, PUTATIVE (AFU_ORTHOLOGUE AFUA_4G13030)-RELATED"/>
    <property type="match status" value="1"/>
</dbReference>
<gene>
    <name evidence="4" type="ORF">ACFSJG_13325</name>
</gene>
<proteinExistence type="predicted"/>
<keyword evidence="5" id="KW-1185">Reference proteome</keyword>
<reference evidence="5" key="1">
    <citation type="journal article" date="2019" name="Int. J. Syst. Evol. Microbiol.">
        <title>The Global Catalogue of Microorganisms (GCM) 10K type strain sequencing project: providing services to taxonomists for standard genome sequencing and annotation.</title>
        <authorList>
            <consortium name="The Broad Institute Genomics Platform"/>
            <consortium name="The Broad Institute Genome Sequencing Center for Infectious Disease"/>
            <person name="Wu L."/>
            <person name="Ma J."/>
        </authorList>
    </citation>
    <scope>NUCLEOTIDE SEQUENCE [LARGE SCALE GENOMIC DNA]</scope>
    <source>
        <strain evidence="5">DT72</strain>
    </source>
</reference>
<comment type="caution">
    <text evidence="4">The sequence shown here is derived from an EMBL/GenBank/DDBJ whole genome shotgun (WGS) entry which is preliminary data.</text>
</comment>
<keyword evidence="3" id="KW-0460">Magnesium</keyword>
<evidence type="ECO:0000313" key="5">
    <source>
        <dbReference type="Proteomes" id="UP001597286"/>
    </source>
</evidence>
<sequence>MDTLTLDAHVLHRIDEILAPVDAELTARFPDPRIDDQPVHTVYVGAAQAHSGTPTEWGASARTLLASHTEQITGLTDAPTVARVDEILSRRPIADLRVDFEDGYGWRADAVEDEDARRAGRTLRAVTAAGDAAPDWCGIRPKGLGLTERRRAIRTLELVLDAAGGVPPGFVFTVPKLRAAEQVPAVVALCEEIERAHGLPEHSLRFELQIESPQAVIGADGTVQVARAVHLADGRCTGLHYGTYDYSAACGIAPRQQSADHPVADHAKSVMLVAAAQTGVRVSDGSTQVVPEGTDAEIRNALARHFRLVTRALERGYHQGWDMHPGHLVTRWAAVLQFHRSALTAAAPRIQAYLQRRGGSVIDEPATAQALATIVLRGLGCGAYTEPDVLALAPDCTSEILHGLADRTLPVTHTDR</sequence>
<protein>
    <submittedName>
        <fullName evidence="4">DUF6986 family protein</fullName>
    </submittedName>
</protein>
<dbReference type="InterPro" id="IPR040442">
    <property type="entry name" value="Pyrv_kinase-like_dom_sf"/>
</dbReference>
<dbReference type="Proteomes" id="UP001597286">
    <property type="component" value="Unassembled WGS sequence"/>
</dbReference>
<dbReference type="SUPFAM" id="SSF51621">
    <property type="entry name" value="Phosphoenolpyruvate/pyruvate domain"/>
    <property type="match status" value="1"/>
</dbReference>
<dbReference type="EMBL" id="JBHUFB010000010">
    <property type="protein sequence ID" value="MFD1813199.1"/>
    <property type="molecule type" value="Genomic_DNA"/>
</dbReference>
<dbReference type="Pfam" id="PF22484">
    <property type="entry name" value="DUF6986"/>
    <property type="match status" value="1"/>
</dbReference>
<dbReference type="RefSeq" id="WP_378485684.1">
    <property type="nucleotide sequence ID" value="NZ_JBHUFB010000010.1"/>
</dbReference>